<evidence type="ECO:0000313" key="1">
    <source>
        <dbReference type="EMBL" id="RDI45753.1"/>
    </source>
</evidence>
<evidence type="ECO:0000313" key="2">
    <source>
        <dbReference type="Proteomes" id="UP000255326"/>
    </source>
</evidence>
<keyword evidence="2" id="KW-1185">Reference proteome</keyword>
<gene>
    <name evidence="1" type="ORF">DFR59_102386</name>
</gene>
<reference evidence="1 2" key="1">
    <citation type="submission" date="2018-07" db="EMBL/GenBank/DDBJ databases">
        <title>Genomic Encyclopedia of Type Strains, Phase IV (KMG-IV): sequencing the most valuable type-strain genomes for metagenomic binning, comparative biology and taxonomic classification.</title>
        <authorList>
            <person name="Goeker M."/>
        </authorList>
    </citation>
    <scope>NUCLEOTIDE SEQUENCE [LARGE SCALE GENOMIC DNA]</scope>
    <source>
        <strain evidence="1 2">DSM 25281</strain>
    </source>
</reference>
<dbReference type="RefSeq" id="WP_281269338.1">
    <property type="nucleotide sequence ID" value="NZ_QQAY01000002.1"/>
</dbReference>
<protein>
    <submittedName>
        <fullName evidence="1">Uncharacterized protein</fullName>
    </submittedName>
</protein>
<sequence>MINLVSILLAIGLGVVYILALLLGTDAQRQAIRDAITAVLGM</sequence>
<accession>A0A370GUZ5</accession>
<comment type="caution">
    <text evidence="1">The sequence shown here is derived from an EMBL/GenBank/DDBJ whole genome shotgun (WGS) entry which is preliminary data.</text>
</comment>
<dbReference type="EMBL" id="QQAY01000002">
    <property type="protein sequence ID" value="RDI45753.1"/>
    <property type="molecule type" value="Genomic_DNA"/>
</dbReference>
<name>A0A370GUZ5_9BACI</name>
<dbReference type="Proteomes" id="UP000255326">
    <property type="component" value="Unassembled WGS sequence"/>
</dbReference>
<dbReference type="AlphaFoldDB" id="A0A370GUZ5"/>
<proteinExistence type="predicted"/>
<organism evidence="1 2">
    <name type="scientific">Falsibacillus pallidus</name>
    <dbReference type="NCBI Taxonomy" id="493781"/>
    <lineage>
        <taxon>Bacteria</taxon>
        <taxon>Bacillati</taxon>
        <taxon>Bacillota</taxon>
        <taxon>Bacilli</taxon>
        <taxon>Bacillales</taxon>
        <taxon>Bacillaceae</taxon>
        <taxon>Falsibacillus</taxon>
    </lineage>
</organism>